<evidence type="ECO:0000313" key="2">
    <source>
        <dbReference type="EMBL" id="KAK5998418.1"/>
    </source>
</evidence>
<keyword evidence="3" id="KW-1185">Reference proteome</keyword>
<gene>
    <name evidence="2" type="ORF">PT974_00797</name>
</gene>
<feature type="compositionally biased region" description="Acidic residues" evidence="1">
    <location>
        <begin position="308"/>
        <end position="324"/>
    </location>
</feature>
<organism evidence="2 3">
    <name type="scientific">Cladobotryum mycophilum</name>
    <dbReference type="NCBI Taxonomy" id="491253"/>
    <lineage>
        <taxon>Eukaryota</taxon>
        <taxon>Fungi</taxon>
        <taxon>Dikarya</taxon>
        <taxon>Ascomycota</taxon>
        <taxon>Pezizomycotina</taxon>
        <taxon>Sordariomycetes</taxon>
        <taxon>Hypocreomycetidae</taxon>
        <taxon>Hypocreales</taxon>
        <taxon>Hypocreaceae</taxon>
        <taxon>Cladobotryum</taxon>
    </lineage>
</organism>
<name>A0ABR0T223_9HYPO</name>
<comment type="caution">
    <text evidence="2">The sequence shown here is derived from an EMBL/GenBank/DDBJ whole genome shotgun (WGS) entry which is preliminary data.</text>
</comment>
<evidence type="ECO:0000256" key="1">
    <source>
        <dbReference type="SAM" id="MobiDB-lite"/>
    </source>
</evidence>
<feature type="region of interest" description="Disordered" evidence="1">
    <location>
        <begin position="295"/>
        <end position="324"/>
    </location>
</feature>
<dbReference type="EMBL" id="JAVFKD010000001">
    <property type="protein sequence ID" value="KAK5998418.1"/>
    <property type="molecule type" value="Genomic_DNA"/>
</dbReference>
<protein>
    <submittedName>
        <fullName evidence="2">Uncharacterized protein</fullName>
    </submittedName>
</protein>
<proteinExistence type="predicted"/>
<dbReference type="Proteomes" id="UP001338125">
    <property type="component" value="Unassembled WGS sequence"/>
</dbReference>
<accession>A0ABR0T223</accession>
<reference evidence="2 3" key="1">
    <citation type="submission" date="2024-01" db="EMBL/GenBank/DDBJ databases">
        <title>Complete genome of Cladobotryum mycophilum ATHUM6906.</title>
        <authorList>
            <person name="Christinaki A.C."/>
            <person name="Myridakis A.I."/>
            <person name="Kouvelis V.N."/>
        </authorList>
    </citation>
    <scope>NUCLEOTIDE SEQUENCE [LARGE SCALE GENOMIC DNA]</scope>
    <source>
        <strain evidence="2 3">ATHUM6906</strain>
    </source>
</reference>
<sequence length="324" mass="37779">MSQQLKLPSHCDIGLVQILERSMRLKQQPCFSEELLVGPSKTDWEQFRRPLLRKCPFNLVDTKGRWKFLDDGMDGCAWRFRTSDRDEYAIKMFWDNEPPRMNYWGFHRECQNAAILQAIEAAAEKATDEAGIWIHGDPKEREDAIENLIAFSDQGRRKQVLRKVPGVIPLTAASIPRFKKCFGWVKLSCKEVVQLSGDRYPPWTRVGKYERGMEEGKEYYGIVYEFIPEGENSIEPIQTQMDFFKRAGFDFGGSPRHQNWKSSMLVDYSELVTPWGDGWTRNSYRRDREARRQLNLDLFEPPVKPSEESDSQDAESVESDEDEK</sequence>
<evidence type="ECO:0000313" key="3">
    <source>
        <dbReference type="Proteomes" id="UP001338125"/>
    </source>
</evidence>